<dbReference type="OMA" id="PREYYKD"/>
<dbReference type="HOGENOM" id="CLU_355469_0_0_1"/>
<feature type="region of interest" description="Disordered" evidence="5">
    <location>
        <begin position="385"/>
        <end position="406"/>
    </location>
</feature>
<dbReference type="SUPFAM" id="SSF56219">
    <property type="entry name" value="DNase I-like"/>
    <property type="match status" value="1"/>
</dbReference>
<feature type="compositionally biased region" description="Polar residues" evidence="5">
    <location>
        <begin position="200"/>
        <end position="217"/>
    </location>
</feature>
<sequence length="790" mass="87448">MPQVDGPLIAPEYASTAHDPVRSPSARASARRPLRRAPASLPTRGLRPSESLSAIFTRGAGSSAAADQAAVDDGAAPEESEFVCYGDRVCFLCEGQLLALTRKFNLTYNQMALLVLLTLCSGGTFGIAGLLIWKKGLLRKRYAALFSDAIYADNASGDANDSIVDADGHPLAMHAKMNAEDSEYDLRESHRRSSMAETIPGSTTSGVDTAATKNASGNDRVDPRKPVTFRVFEYDAENQTIKLESVGKPVEFGAQVIVVHAATQRAIKYKPHRGAVTLSKPLKSLHFQKDVMANLPTLQKSSISSNRHSMPGERSTGGRFYRSMSEACMTFANDVQESIHDTLHRQRDDKKRVKQLIKDLPNMSFANSSGKYFVATVQPVKHHLGGGSLARQGTGSTGSSSSSGGFASLLPQTERFLRWGAPMAIIADYNGKACGIRPRQYYKDCQLYLTTETSQTTIIPLREDGDLQSMAKESTRLLAHIEKRQVQLSVGTYNVWMMPRIVSAFTSVSPKKNTRARLIADVLPPCDVWVFTECFDHRARAILLDKLKAAGYFYFSPTVGHKRLKRENMRKVLNGGVVLASKYPIVTVRIKLFKEACLGADKLADKGVLYCKILKDGLPVHIFSTHLQAWSDPLSRAMRRAQMVMIADFMRAMAIDEVNDPVLFVGDLNVNYWLNKTDHEYDEMLAIFNASDPSVVLQNAQRQTQQTDLKLMRQFSFDPRLNALAADGLSTDGSLELLDFVLYSKAHRQPSAAKSWIVPLTTATPWNWRKQPQYNLSDHFPVVSAFTFDM</sequence>
<keyword evidence="6" id="KW-1133">Transmembrane helix</keyword>
<keyword evidence="4" id="KW-0378">Hydrolase</keyword>
<comment type="similarity">
    <text evidence="1">Belongs to the neutral sphingomyelinase family.</text>
</comment>
<dbReference type="Proteomes" id="UP000019132">
    <property type="component" value="Unassembled WGS sequence"/>
</dbReference>
<reference evidence="8" key="3">
    <citation type="submission" date="2015-02" db="UniProtKB">
        <authorList>
            <consortium name="EnsemblProtists"/>
        </authorList>
    </citation>
    <scope>IDENTIFICATION</scope>
    <source>
        <strain evidence="8">DAOM BR144</strain>
    </source>
</reference>
<dbReference type="EC" id="3.1.4.12" evidence="2"/>
<name>K3X9F7_GLOUD</name>
<dbReference type="EMBL" id="GL376595">
    <property type="status" value="NOT_ANNOTATED_CDS"/>
    <property type="molecule type" value="Genomic_DNA"/>
</dbReference>
<dbReference type="GO" id="GO:0005576">
    <property type="term" value="C:extracellular region"/>
    <property type="evidence" value="ECO:0007669"/>
    <property type="project" value="InterPro"/>
</dbReference>
<proteinExistence type="inferred from homology"/>
<dbReference type="GO" id="GO:0004767">
    <property type="term" value="F:sphingomyelin phosphodiesterase activity"/>
    <property type="evidence" value="ECO:0007669"/>
    <property type="project" value="UniProtKB-EC"/>
</dbReference>
<feature type="region of interest" description="Disordered" evidence="5">
    <location>
        <begin position="196"/>
        <end position="222"/>
    </location>
</feature>
<dbReference type="Gene3D" id="3.60.10.10">
    <property type="entry name" value="Endonuclease/exonuclease/phosphatase"/>
    <property type="match status" value="1"/>
</dbReference>
<reference evidence="9" key="1">
    <citation type="journal article" date="2010" name="Genome Biol.">
        <title>Genome sequence of the necrotrophic plant pathogen Pythium ultimum reveals original pathogenicity mechanisms and effector repertoire.</title>
        <authorList>
            <person name="Levesque C.A."/>
            <person name="Brouwer H."/>
            <person name="Cano L."/>
            <person name="Hamilton J.P."/>
            <person name="Holt C."/>
            <person name="Huitema E."/>
            <person name="Raffaele S."/>
            <person name="Robideau G.P."/>
            <person name="Thines M."/>
            <person name="Win J."/>
            <person name="Zerillo M.M."/>
            <person name="Beakes G.W."/>
            <person name="Boore J.L."/>
            <person name="Busam D."/>
            <person name="Dumas B."/>
            <person name="Ferriera S."/>
            <person name="Fuerstenberg S.I."/>
            <person name="Gachon C.M."/>
            <person name="Gaulin E."/>
            <person name="Govers F."/>
            <person name="Grenville-Briggs L."/>
            <person name="Horner N."/>
            <person name="Hostetler J."/>
            <person name="Jiang R.H."/>
            <person name="Johnson J."/>
            <person name="Krajaejun T."/>
            <person name="Lin H."/>
            <person name="Meijer H.J."/>
            <person name="Moore B."/>
            <person name="Morris P."/>
            <person name="Phuntmart V."/>
            <person name="Puiu D."/>
            <person name="Shetty J."/>
            <person name="Stajich J.E."/>
            <person name="Tripathy S."/>
            <person name="Wawra S."/>
            <person name="van West P."/>
            <person name="Whitty B.R."/>
            <person name="Coutinho P.M."/>
            <person name="Henrissat B."/>
            <person name="Martin F."/>
            <person name="Thomas P.D."/>
            <person name="Tyler B.M."/>
            <person name="De Vries R.P."/>
            <person name="Kamoun S."/>
            <person name="Yandell M."/>
            <person name="Tisserat N."/>
            <person name="Buell C.R."/>
        </authorList>
    </citation>
    <scope>NUCLEOTIDE SEQUENCE</scope>
    <source>
        <strain evidence="9">DAOM:BR144</strain>
    </source>
</reference>
<dbReference type="InParanoid" id="K3X9F7"/>
<dbReference type="eggNOG" id="ENOG502QT5G">
    <property type="taxonomic scope" value="Eukaryota"/>
</dbReference>
<evidence type="ECO:0000256" key="1">
    <source>
        <dbReference type="ARBA" id="ARBA00006335"/>
    </source>
</evidence>
<reference evidence="9" key="2">
    <citation type="submission" date="2010-04" db="EMBL/GenBank/DDBJ databases">
        <authorList>
            <person name="Buell R."/>
            <person name="Hamilton J."/>
            <person name="Hostetler J."/>
        </authorList>
    </citation>
    <scope>NUCLEOTIDE SEQUENCE [LARGE SCALE GENOMIC DNA]</scope>
    <source>
        <strain evidence="9">DAOM:BR144</strain>
    </source>
</reference>
<evidence type="ECO:0000256" key="3">
    <source>
        <dbReference type="ARBA" id="ARBA00022729"/>
    </source>
</evidence>
<dbReference type="CDD" id="cd09078">
    <property type="entry name" value="nSMase"/>
    <property type="match status" value="1"/>
</dbReference>
<evidence type="ECO:0000256" key="6">
    <source>
        <dbReference type="SAM" id="Phobius"/>
    </source>
</evidence>
<dbReference type="InterPro" id="IPR038772">
    <property type="entry name" value="Sph/SMPD2-like"/>
</dbReference>
<dbReference type="InterPro" id="IPR017766">
    <property type="entry name" value="Sphingomyelinase/PLipase_C"/>
</dbReference>
<evidence type="ECO:0000256" key="2">
    <source>
        <dbReference type="ARBA" id="ARBA00012369"/>
    </source>
</evidence>
<keyword evidence="3" id="KW-0732">Signal</keyword>
<keyword evidence="9" id="KW-1185">Reference proteome</keyword>
<dbReference type="InterPro" id="IPR005135">
    <property type="entry name" value="Endo/exonuclease/phosphatase"/>
</dbReference>
<evidence type="ECO:0000313" key="9">
    <source>
        <dbReference type="Proteomes" id="UP000019132"/>
    </source>
</evidence>
<dbReference type="AlphaFoldDB" id="K3X9F7"/>
<feature type="domain" description="Endonuclease/exonuclease/phosphatase" evidence="7">
    <location>
        <begin position="491"/>
        <end position="779"/>
    </location>
</feature>
<dbReference type="Pfam" id="PF03372">
    <property type="entry name" value="Exo_endo_phos"/>
    <property type="match status" value="1"/>
</dbReference>
<protein>
    <recommendedName>
        <fullName evidence="2">sphingomyelin phosphodiesterase</fullName>
        <ecNumber evidence="2">3.1.4.12</ecNumber>
    </recommendedName>
</protein>
<dbReference type="VEuPathDB" id="FungiDB:PYU1_G013827"/>
<dbReference type="InterPro" id="IPR036691">
    <property type="entry name" value="Endo/exonu/phosph_ase_sf"/>
</dbReference>
<organism evidence="8 9">
    <name type="scientific">Globisporangium ultimum (strain ATCC 200006 / CBS 805.95 / DAOM BR144)</name>
    <name type="common">Pythium ultimum</name>
    <dbReference type="NCBI Taxonomy" id="431595"/>
    <lineage>
        <taxon>Eukaryota</taxon>
        <taxon>Sar</taxon>
        <taxon>Stramenopiles</taxon>
        <taxon>Oomycota</taxon>
        <taxon>Peronosporomycetes</taxon>
        <taxon>Pythiales</taxon>
        <taxon>Pythiaceae</taxon>
        <taxon>Globisporangium</taxon>
    </lineage>
</organism>
<dbReference type="PANTHER" id="PTHR16320">
    <property type="entry name" value="SPHINGOMYELINASE FAMILY MEMBER"/>
    <property type="match status" value="1"/>
</dbReference>
<evidence type="ECO:0000313" key="8">
    <source>
        <dbReference type="EnsemblProtists" id="PYU1_T013856"/>
    </source>
</evidence>
<dbReference type="EnsemblProtists" id="PYU1_T013856">
    <property type="protein sequence ID" value="PYU1_T013856"/>
    <property type="gene ID" value="PYU1_G013827"/>
</dbReference>
<feature type="compositionally biased region" description="Low complexity" evidence="5">
    <location>
        <begin position="393"/>
        <end position="405"/>
    </location>
</feature>
<keyword evidence="6" id="KW-0472">Membrane</keyword>
<evidence type="ECO:0000256" key="4">
    <source>
        <dbReference type="ARBA" id="ARBA00022801"/>
    </source>
</evidence>
<evidence type="ECO:0000259" key="7">
    <source>
        <dbReference type="Pfam" id="PF03372"/>
    </source>
</evidence>
<accession>K3X9F7</accession>
<feature type="transmembrane region" description="Helical" evidence="6">
    <location>
        <begin position="111"/>
        <end position="133"/>
    </location>
</feature>
<evidence type="ECO:0000256" key="5">
    <source>
        <dbReference type="SAM" id="MobiDB-lite"/>
    </source>
</evidence>
<keyword evidence="6" id="KW-0812">Transmembrane</keyword>
<feature type="region of interest" description="Disordered" evidence="5">
    <location>
        <begin position="1"/>
        <end position="47"/>
    </location>
</feature>
<dbReference type="PANTHER" id="PTHR16320:SF23">
    <property type="entry name" value="SPHINGOMYELINASE C 1"/>
    <property type="match status" value="1"/>
</dbReference>